<evidence type="ECO:0000256" key="1">
    <source>
        <dbReference type="SAM" id="MobiDB-lite"/>
    </source>
</evidence>
<protein>
    <submittedName>
        <fullName evidence="2">Uncharacterized protein</fullName>
    </submittedName>
</protein>
<comment type="caution">
    <text evidence="2">The sequence shown here is derived from an EMBL/GenBank/DDBJ whole genome shotgun (WGS) entry which is preliminary data.</text>
</comment>
<proteinExistence type="predicted"/>
<feature type="compositionally biased region" description="Basic and acidic residues" evidence="1">
    <location>
        <begin position="10"/>
        <end position="20"/>
    </location>
</feature>
<accession>A0A9Q3KZA7</accession>
<feature type="non-terminal residue" evidence="2">
    <location>
        <position position="1"/>
    </location>
</feature>
<sequence length="89" mass="9799">QEQAITPQEALKKGYGDDYGRSQLVSEGQESDTATRSLSGPMQSHQEGIHQCTSVQSVSNPSRPVEKLNEILPYCEKVAGPSKYLQFTQ</sequence>
<organism evidence="2 3">
    <name type="scientific">Austropuccinia psidii MF-1</name>
    <dbReference type="NCBI Taxonomy" id="1389203"/>
    <lineage>
        <taxon>Eukaryota</taxon>
        <taxon>Fungi</taxon>
        <taxon>Dikarya</taxon>
        <taxon>Basidiomycota</taxon>
        <taxon>Pucciniomycotina</taxon>
        <taxon>Pucciniomycetes</taxon>
        <taxon>Pucciniales</taxon>
        <taxon>Sphaerophragmiaceae</taxon>
        <taxon>Austropuccinia</taxon>
    </lineage>
</organism>
<name>A0A9Q3KZA7_9BASI</name>
<dbReference type="Proteomes" id="UP000765509">
    <property type="component" value="Unassembled WGS sequence"/>
</dbReference>
<gene>
    <name evidence="2" type="ORF">O181_129559</name>
</gene>
<keyword evidence="3" id="KW-1185">Reference proteome</keyword>
<evidence type="ECO:0000313" key="3">
    <source>
        <dbReference type="Proteomes" id="UP000765509"/>
    </source>
</evidence>
<evidence type="ECO:0000313" key="2">
    <source>
        <dbReference type="EMBL" id="MBW0589844.1"/>
    </source>
</evidence>
<reference evidence="2" key="1">
    <citation type="submission" date="2021-03" db="EMBL/GenBank/DDBJ databases">
        <title>Draft genome sequence of rust myrtle Austropuccinia psidii MF-1, a brazilian biotype.</title>
        <authorList>
            <person name="Quecine M.C."/>
            <person name="Pachon D.M.R."/>
            <person name="Bonatelli M.L."/>
            <person name="Correr F.H."/>
            <person name="Franceschini L.M."/>
            <person name="Leite T.F."/>
            <person name="Margarido G.R.A."/>
            <person name="Almeida C.A."/>
            <person name="Ferrarezi J.A."/>
            <person name="Labate C.A."/>
        </authorList>
    </citation>
    <scope>NUCLEOTIDE SEQUENCE</scope>
    <source>
        <strain evidence="2">MF-1</strain>
    </source>
</reference>
<dbReference type="AlphaFoldDB" id="A0A9Q3KZA7"/>
<feature type="compositionally biased region" description="Polar residues" evidence="1">
    <location>
        <begin position="23"/>
        <end position="61"/>
    </location>
</feature>
<dbReference type="EMBL" id="AVOT02135952">
    <property type="protein sequence ID" value="MBW0589844.1"/>
    <property type="molecule type" value="Genomic_DNA"/>
</dbReference>
<feature type="region of interest" description="Disordered" evidence="1">
    <location>
        <begin position="1"/>
        <end position="61"/>
    </location>
</feature>